<accession>A0A7S3TGT0</accession>
<sequence length="876" mass="96218">MMSGEAGEELDTPAARIMARRESRAAMPDRLKVAAPDDSSDEEWNGDDDEDEEEDGRVYLDASKCGRVRLHAVQGPAQSSSGLGVDDERRKSLADKGWARRTAVVNSVGASGAASFELVPGREQFGPGDDAAAEWERQMLQFTEDNFEDTGIEVRSMDKRDREIGLFGDFLERVKHGKFVEWRADPEHAGLYKLEMVTRVVEGESGESYEVPLVPTWGMVLEYLIKSCTGHPTTPKGGSKEYRNGPWYKPIYGRAQGDRMGERRAYGHGSYAGKKMRFTTIEQKWSHFKKWFDNALKNTQIANPARNAHIEKVMKTMARKCTRARYYSPEMMREEYVRSAFACVDWDETEEVSTLFYIAKDMVQGRRAADELMLDWDDIKKVDATGSTTGGMAVMYTWTKNNPEQRDTPKGLACVDGCEGDVKKGADGKWVAPKTLCPVHIGWHSKTLQARDACVPVAELKAPVFSKVARFDKVPPGATLVVDETERDEVAQKVGKLVLVITREQEQQGLMYDGSIPFMLNGRKFRPPVRGVWFAVAGKGYAVFAWASAAGVTHRIRKLMYKANSRSEVEEVPEEVIKKLSSRSLRIAMATLLTHRGVPMDELVPHGEWEDAAMAGTYLIRSHAPLAVQRRNMTNVIFPARTSGTAQTGAVQGAVAGSGALLVAPHTPRVEAELVAAVLEQEGGAAAAPGQPMVQWTASIVATPAAINEVALAAATVERALHEPLEQGAAGRADGGAVVQQQQGGVATQLLPVAEAPVAEAPPQLMTAPPPAPRKKNKERSEYQPCCPALWVKGKVFKRTNVLGDARLRGLLEDTAGEPPAKVMKVLCEAQYHVTRKEITNFRERKVQQAMVAPEVDPAEVLQEIAGMNSAGPLHE</sequence>
<feature type="compositionally biased region" description="Basic and acidic residues" evidence="1">
    <location>
        <begin position="19"/>
        <end position="32"/>
    </location>
</feature>
<dbReference type="AlphaFoldDB" id="A0A7S3TGT0"/>
<evidence type="ECO:0000256" key="1">
    <source>
        <dbReference type="SAM" id="MobiDB-lite"/>
    </source>
</evidence>
<name>A0A7S3TGT0_EMIHU</name>
<dbReference type="SUPFAM" id="SSF56349">
    <property type="entry name" value="DNA breaking-rejoining enzymes"/>
    <property type="match status" value="1"/>
</dbReference>
<dbReference type="GO" id="GO:0003677">
    <property type="term" value="F:DNA binding"/>
    <property type="evidence" value="ECO:0007669"/>
    <property type="project" value="InterPro"/>
</dbReference>
<organism evidence="2">
    <name type="scientific">Emiliania huxleyi</name>
    <name type="common">Coccolithophore</name>
    <name type="synonym">Pontosphaera huxleyi</name>
    <dbReference type="NCBI Taxonomy" id="2903"/>
    <lineage>
        <taxon>Eukaryota</taxon>
        <taxon>Haptista</taxon>
        <taxon>Haptophyta</taxon>
        <taxon>Prymnesiophyceae</taxon>
        <taxon>Isochrysidales</taxon>
        <taxon>Noelaerhabdaceae</taxon>
        <taxon>Emiliania</taxon>
    </lineage>
</organism>
<evidence type="ECO:0000313" key="2">
    <source>
        <dbReference type="EMBL" id="CAE0583765.1"/>
    </source>
</evidence>
<feature type="compositionally biased region" description="Acidic residues" evidence="1">
    <location>
        <begin position="38"/>
        <end position="55"/>
    </location>
</feature>
<dbReference type="EMBL" id="HBIR01048818">
    <property type="protein sequence ID" value="CAE0583765.1"/>
    <property type="molecule type" value="Transcribed_RNA"/>
</dbReference>
<dbReference type="InterPro" id="IPR011010">
    <property type="entry name" value="DNA_brk_join_enz"/>
</dbReference>
<reference evidence="2" key="1">
    <citation type="submission" date="2021-01" db="EMBL/GenBank/DDBJ databases">
        <authorList>
            <person name="Corre E."/>
            <person name="Pelletier E."/>
            <person name="Niang G."/>
            <person name="Scheremetjew M."/>
            <person name="Finn R."/>
            <person name="Kale V."/>
            <person name="Holt S."/>
            <person name="Cochrane G."/>
            <person name="Meng A."/>
            <person name="Brown T."/>
            <person name="Cohen L."/>
        </authorList>
    </citation>
    <scope>NUCLEOTIDE SEQUENCE</scope>
    <source>
        <strain evidence="2">379</strain>
    </source>
</reference>
<protein>
    <submittedName>
        <fullName evidence="2">Uncharacterized protein</fullName>
    </submittedName>
</protein>
<proteinExistence type="predicted"/>
<feature type="region of interest" description="Disordered" evidence="1">
    <location>
        <begin position="761"/>
        <end position="781"/>
    </location>
</feature>
<feature type="compositionally biased region" description="Acidic residues" evidence="1">
    <location>
        <begin position="1"/>
        <end position="11"/>
    </location>
</feature>
<feature type="region of interest" description="Disordered" evidence="1">
    <location>
        <begin position="1"/>
        <end position="60"/>
    </location>
</feature>
<gene>
    <name evidence="2" type="ORF">EHUX00137_LOCUS38150</name>
</gene>